<organism evidence="1">
    <name type="scientific">marine sediment metagenome</name>
    <dbReference type="NCBI Taxonomy" id="412755"/>
    <lineage>
        <taxon>unclassified sequences</taxon>
        <taxon>metagenomes</taxon>
        <taxon>ecological metagenomes</taxon>
    </lineage>
</organism>
<sequence>IRITIDQNTVIDLQAALKIDKVNIDQECADQASNYAYWAAMSEEAQAEARRLKICVEVQLAELDRTVRADLVEQNVKVTEASVSQIIKRDSRYRELQEQLIDAEKNAAILKVAERSFWSRKDMVSTLAHLVMRETGQEGSIRRDRLNSQERNT</sequence>
<gene>
    <name evidence="1" type="ORF">S01H1_19445</name>
</gene>
<reference evidence="1" key="1">
    <citation type="journal article" date="2014" name="Front. Microbiol.">
        <title>High frequency of phylogenetically diverse reductive dehalogenase-homologous genes in deep subseafloor sedimentary metagenomes.</title>
        <authorList>
            <person name="Kawai M."/>
            <person name="Futagami T."/>
            <person name="Toyoda A."/>
            <person name="Takaki Y."/>
            <person name="Nishi S."/>
            <person name="Hori S."/>
            <person name="Arai W."/>
            <person name="Tsubouchi T."/>
            <person name="Morono Y."/>
            <person name="Uchiyama I."/>
            <person name="Ito T."/>
            <person name="Fujiyama A."/>
            <person name="Inagaki F."/>
            <person name="Takami H."/>
        </authorList>
    </citation>
    <scope>NUCLEOTIDE SEQUENCE</scope>
    <source>
        <strain evidence="1">Expedition CK06-06</strain>
    </source>
</reference>
<evidence type="ECO:0000313" key="1">
    <source>
        <dbReference type="EMBL" id="GAF94309.1"/>
    </source>
</evidence>
<accession>X0TM39</accession>
<proteinExistence type="predicted"/>
<name>X0TM39_9ZZZZ</name>
<protein>
    <submittedName>
        <fullName evidence="1">Uncharacterized protein</fullName>
    </submittedName>
</protein>
<comment type="caution">
    <text evidence="1">The sequence shown here is derived from an EMBL/GenBank/DDBJ whole genome shotgun (WGS) entry which is preliminary data.</text>
</comment>
<feature type="non-terminal residue" evidence="1">
    <location>
        <position position="1"/>
    </location>
</feature>
<dbReference type="AlphaFoldDB" id="X0TM39"/>
<dbReference type="EMBL" id="BARS01010504">
    <property type="protein sequence ID" value="GAF94309.1"/>
    <property type="molecule type" value="Genomic_DNA"/>
</dbReference>